<keyword evidence="2" id="KW-1133">Transmembrane helix</keyword>
<keyword evidence="2" id="KW-0472">Membrane</keyword>
<proteinExistence type="predicted"/>
<evidence type="ECO:0000313" key="3">
    <source>
        <dbReference type="EMBL" id="AHA27683.1"/>
    </source>
</evidence>
<protein>
    <submittedName>
        <fullName evidence="3">Uncharacterized protein</fullName>
    </submittedName>
</protein>
<dbReference type="Proteomes" id="UP000017862">
    <property type="component" value="Chromosome"/>
</dbReference>
<feature type="region of interest" description="Disordered" evidence="1">
    <location>
        <begin position="50"/>
        <end position="77"/>
    </location>
</feature>
<dbReference type="RefSeq" id="WP_007556941.1">
    <property type="nucleotide sequence ID" value="NC_022793.1"/>
</dbReference>
<reference evidence="3 4" key="1">
    <citation type="journal article" date="2014" name="Mol. Plant Microbe Interact.">
        <title>The complete genome sequence of Candidatus Liberibacter americanus, associated with citrus Huanglongbing.</title>
        <authorList>
            <person name="Wulff N.A."/>
            <person name="Zhang S."/>
            <person name="Setubal J.C."/>
            <person name="Almeida N.F."/>
            <person name="Martins E.C."/>
            <person name="Harakava R."/>
            <person name="Kumar D."/>
            <person name="Rangel L.T."/>
            <person name="Foissac X."/>
            <person name="Bove J."/>
            <person name="Gabriel D.W."/>
        </authorList>
    </citation>
    <scope>NUCLEOTIDE SEQUENCE [LARGE SCALE GENOMIC DNA]</scope>
    <source>
        <strain evidence="3 4">Sao Paulo</strain>
    </source>
</reference>
<dbReference type="HOGENOM" id="CLU_2631603_0_0_5"/>
<dbReference type="PATRIC" id="fig|1261131.3.peg.301"/>
<feature type="compositionally biased region" description="Basic and acidic residues" evidence="1">
    <location>
        <begin position="53"/>
        <end position="77"/>
    </location>
</feature>
<accession>U6B523</accession>
<sequence length="77" mass="8945">MFRISWTEISIIAALCIIFCINFKSLLTLLRNPKFLCEKIGRNFLSVFTGDMNDSKKQKSKKQSDKILSIDEDNQKQ</sequence>
<dbReference type="KEGG" id="lar:lam_313"/>
<keyword evidence="2" id="KW-0812">Transmembrane</keyword>
<organism evidence="3 4">
    <name type="scientific">Candidatus Liberibacter americanus str. Sao Paulo</name>
    <dbReference type="NCBI Taxonomy" id="1261131"/>
    <lineage>
        <taxon>Bacteria</taxon>
        <taxon>Pseudomonadati</taxon>
        <taxon>Pseudomonadota</taxon>
        <taxon>Alphaproteobacteria</taxon>
        <taxon>Hyphomicrobiales</taxon>
        <taxon>Rhizobiaceae</taxon>
        <taxon>Liberibacter</taxon>
    </lineage>
</organism>
<evidence type="ECO:0000313" key="4">
    <source>
        <dbReference type="Proteomes" id="UP000017862"/>
    </source>
</evidence>
<feature type="transmembrane region" description="Helical" evidence="2">
    <location>
        <begin position="6"/>
        <end position="30"/>
    </location>
</feature>
<dbReference type="STRING" id="1261131.lam_313"/>
<dbReference type="AlphaFoldDB" id="U6B523"/>
<name>U6B523_9HYPH</name>
<evidence type="ECO:0000256" key="1">
    <source>
        <dbReference type="SAM" id="MobiDB-lite"/>
    </source>
</evidence>
<gene>
    <name evidence="3" type="ORF">lam_313</name>
</gene>
<dbReference type="EMBL" id="CP006604">
    <property type="protein sequence ID" value="AHA27683.1"/>
    <property type="molecule type" value="Genomic_DNA"/>
</dbReference>
<keyword evidence="4" id="KW-1185">Reference proteome</keyword>
<evidence type="ECO:0000256" key="2">
    <source>
        <dbReference type="SAM" id="Phobius"/>
    </source>
</evidence>